<evidence type="ECO:0000313" key="4">
    <source>
        <dbReference type="Proteomes" id="UP000241507"/>
    </source>
</evidence>
<dbReference type="InterPro" id="IPR028098">
    <property type="entry name" value="Glyco_trans_4-like_N"/>
</dbReference>
<dbReference type="Pfam" id="PF13439">
    <property type="entry name" value="Glyco_transf_4"/>
    <property type="match status" value="2"/>
</dbReference>
<feature type="domain" description="Glycosyltransferase subfamily 4-like N-terminal" evidence="2">
    <location>
        <begin position="393"/>
        <end position="547"/>
    </location>
</feature>
<organism evidence="3 4">
    <name type="scientific">Christiangramia fulva</name>
    <dbReference type="NCBI Taxonomy" id="2126553"/>
    <lineage>
        <taxon>Bacteria</taxon>
        <taxon>Pseudomonadati</taxon>
        <taxon>Bacteroidota</taxon>
        <taxon>Flavobacteriia</taxon>
        <taxon>Flavobacteriales</taxon>
        <taxon>Flavobacteriaceae</taxon>
        <taxon>Christiangramia</taxon>
    </lineage>
</organism>
<feature type="domain" description="Glycosyl transferase family 1" evidence="1">
    <location>
        <begin position="179"/>
        <end position="343"/>
    </location>
</feature>
<dbReference type="Pfam" id="PF00534">
    <property type="entry name" value="Glycos_transf_1"/>
    <property type="match status" value="2"/>
</dbReference>
<evidence type="ECO:0000259" key="1">
    <source>
        <dbReference type="Pfam" id="PF00534"/>
    </source>
</evidence>
<evidence type="ECO:0000259" key="2">
    <source>
        <dbReference type="Pfam" id="PF13439"/>
    </source>
</evidence>
<evidence type="ECO:0000313" key="3">
    <source>
        <dbReference type="EMBL" id="AVR46899.1"/>
    </source>
</evidence>
<evidence type="ECO:0008006" key="5">
    <source>
        <dbReference type="Google" id="ProtNLM"/>
    </source>
</evidence>
<dbReference type="KEGG" id="grs:C7S20_17430"/>
<dbReference type="Gene3D" id="3.40.50.2000">
    <property type="entry name" value="Glycogen Phosphorylase B"/>
    <property type="match status" value="4"/>
</dbReference>
<reference evidence="4" key="1">
    <citation type="submission" date="2018-03" db="EMBL/GenBank/DDBJ databases">
        <title>Gramella fulva sp. nov., isolated from a dry surface of tidal flat.</title>
        <authorList>
            <person name="Hwang S.H."/>
            <person name="Hwang W.M."/>
            <person name="Kang K."/>
            <person name="Ahn T.-Y."/>
        </authorList>
    </citation>
    <scope>NUCLEOTIDE SEQUENCE [LARGE SCALE GENOMIC DNA]</scope>
    <source>
        <strain evidence="4">SH35</strain>
    </source>
</reference>
<dbReference type="PANTHER" id="PTHR12526:SF637">
    <property type="entry name" value="GLYCOSYLTRANSFERASE EPSF-RELATED"/>
    <property type="match status" value="1"/>
</dbReference>
<dbReference type="OrthoDB" id="1522162at2"/>
<dbReference type="SUPFAM" id="SSF53756">
    <property type="entry name" value="UDP-Glycosyltransferase/glycogen phosphorylase"/>
    <property type="match status" value="2"/>
</dbReference>
<dbReference type="GO" id="GO:0016757">
    <property type="term" value="F:glycosyltransferase activity"/>
    <property type="evidence" value="ECO:0007669"/>
    <property type="project" value="InterPro"/>
</dbReference>
<feature type="domain" description="Glycosyl transferase family 1" evidence="1">
    <location>
        <begin position="550"/>
        <end position="706"/>
    </location>
</feature>
<feature type="domain" description="Glycosyltransferase subfamily 4-like N-terminal" evidence="2">
    <location>
        <begin position="13"/>
        <end position="171"/>
    </location>
</feature>
<dbReference type="RefSeq" id="WP_107013670.1">
    <property type="nucleotide sequence ID" value="NZ_CP028136.1"/>
</dbReference>
<sequence>MKILQLVTKRQYRGAEVFAANLSKELIGFGHTIIFAGIYKNDENILEVEGAINLDLSKKKDGKFNINLLKRLVELIKETNPDVIQCNGSDTLKYMVAANYFLDRKPLVYRNISTISQWLDSSFKLSLYRKIFKKVDHVTSVGSESIEDLIRTLNYPEEKTSVIRRGIPTEKVDVNFNTTKLKSQLGIPSQAKIVMHVGNFSPEKNHIFLVETFQEIRKKDNLVKLICVGDGVTYRFIEEEVKKRNLGDTIFLLGFRKEIPELLAASDFIVLSSLVEGVPGVILEAAVQNKPAIASNVGGVKEVLIDGKTGYIIDEFKIELFVDKILNLCNNDSLRKIMGDNAERLVIDEFNPEKNAKKFETLYTRLSEKRTISSLGKDKKLKILQIIQKKQYRGAEIFSCQLSSQLEKSGHEVEIYSIYEGKANLSYSKPIKSLKRKENYRYIDFQGWKAIAEIVKNFQPDIIQANASDTLKYTVFSKKIFGWEVPIIFRNASVISYYINSRISKELNRMLLKNVDKIVSVSESSRKDLNEVYPFTTLKSRVITNGIGPREEQQFKNPFNEKCINIVHVGSLTPEKNHFELLKIFSEFLKIKPNAHLHIIGEGRLFEKVQSKIKVERLDQVVTMYGEKLQPDAYISFADMLVLPSLIEGLPGVILEAMYLSTPVIAYDVGGISEILTDETGYLIPKNNIKSFVEAMCNVYDSQDSSKIENAKKIVDGDFCIKNLSDSFLQVYYETIDEHKF</sequence>
<protein>
    <recommendedName>
        <fullName evidence="5">Glycosyltransferase</fullName>
    </recommendedName>
</protein>
<accession>A0A2R3Z9E9</accession>
<gene>
    <name evidence="3" type="ORF">C7S20_17430</name>
</gene>
<dbReference type="Proteomes" id="UP000241507">
    <property type="component" value="Chromosome"/>
</dbReference>
<proteinExistence type="predicted"/>
<dbReference type="InterPro" id="IPR001296">
    <property type="entry name" value="Glyco_trans_1"/>
</dbReference>
<dbReference type="PANTHER" id="PTHR12526">
    <property type="entry name" value="GLYCOSYLTRANSFERASE"/>
    <property type="match status" value="1"/>
</dbReference>
<dbReference type="CDD" id="cd03801">
    <property type="entry name" value="GT4_PimA-like"/>
    <property type="match status" value="1"/>
</dbReference>
<dbReference type="AlphaFoldDB" id="A0A2R3Z9E9"/>
<keyword evidence="4" id="KW-1185">Reference proteome</keyword>
<dbReference type="EMBL" id="CP028136">
    <property type="protein sequence ID" value="AVR46899.1"/>
    <property type="molecule type" value="Genomic_DNA"/>
</dbReference>
<name>A0A2R3Z9E9_9FLAO</name>
<dbReference type="CDD" id="cd03811">
    <property type="entry name" value="GT4_GT28_WabH-like"/>
    <property type="match status" value="1"/>
</dbReference>